<protein>
    <submittedName>
        <fullName evidence="2">Uncharacterized protein</fullName>
    </submittedName>
</protein>
<feature type="compositionally biased region" description="Basic and acidic residues" evidence="1">
    <location>
        <begin position="106"/>
        <end position="121"/>
    </location>
</feature>
<evidence type="ECO:0000256" key="1">
    <source>
        <dbReference type="SAM" id="MobiDB-lite"/>
    </source>
</evidence>
<accession>A0A9W8TQ07</accession>
<feature type="compositionally biased region" description="Polar residues" evidence="1">
    <location>
        <begin position="81"/>
        <end position="90"/>
    </location>
</feature>
<evidence type="ECO:0000313" key="2">
    <source>
        <dbReference type="EMBL" id="KAJ3579008.1"/>
    </source>
</evidence>
<comment type="caution">
    <text evidence="2">The sequence shown here is derived from an EMBL/GenBank/DDBJ whole genome shotgun (WGS) entry which is preliminary data.</text>
</comment>
<reference evidence="2" key="1">
    <citation type="submission" date="2022-07" db="EMBL/GenBank/DDBJ databases">
        <title>Genome Sequence of Xylaria arbuscula.</title>
        <authorList>
            <person name="Buettner E."/>
        </authorList>
    </citation>
    <scope>NUCLEOTIDE SEQUENCE</scope>
    <source>
        <strain evidence="2">VT107</strain>
    </source>
</reference>
<sequence>MGKAVERSKRVDIDDNKVGAMVALVEKRHNILAKGLFQIRVVRSILERAHGPGFEELDPLDRRVARVNVGMSLSRPAARATTEQESSQATAPAPERLRSRFLTIRGDQRRERGRSDRDWHGKLSLGKEPSISKANSRHPIPLQTRPLGLPKSAKYLTNSD</sequence>
<evidence type="ECO:0000313" key="3">
    <source>
        <dbReference type="Proteomes" id="UP001148614"/>
    </source>
</evidence>
<organism evidence="2 3">
    <name type="scientific">Xylaria arbuscula</name>
    <dbReference type="NCBI Taxonomy" id="114810"/>
    <lineage>
        <taxon>Eukaryota</taxon>
        <taxon>Fungi</taxon>
        <taxon>Dikarya</taxon>
        <taxon>Ascomycota</taxon>
        <taxon>Pezizomycotina</taxon>
        <taxon>Sordariomycetes</taxon>
        <taxon>Xylariomycetidae</taxon>
        <taxon>Xylariales</taxon>
        <taxon>Xylariaceae</taxon>
        <taxon>Xylaria</taxon>
    </lineage>
</organism>
<keyword evidence="3" id="KW-1185">Reference proteome</keyword>
<name>A0A9W8TQ07_9PEZI</name>
<dbReference type="Proteomes" id="UP001148614">
    <property type="component" value="Unassembled WGS sequence"/>
</dbReference>
<gene>
    <name evidence="2" type="ORF">NPX13_g1557</name>
</gene>
<proteinExistence type="predicted"/>
<dbReference type="EMBL" id="JANPWZ010000142">
    <property type="protein sequence ID" value="KAJ3579008.1"/>
    <property type="molecule type" value="Genomic_DNA"/>
</dbReference>
<feature type="region of interest" description="Disordered" evidence="1">
    <location>
        <begin position="74"/>
        <end position="160"/>
    </location>
</feature>
<dbReference type="AlphaFoldDB" id="A0A9W8TQ07"/>